<evidence type="ECO:0000256" key="7">
    <source>
        <dbReference type="ARBA" id="ARBA00023125"/>
    </source>
</evidence>
<name>A0ABD2Q473_9PLAT</name>
<dbReference type="SUPFAM" id="SSF54695">
    <property type="entry name" value="POZ domain"/>
    <property type="match status" value="1"/>
</dbReference>
<dbReference type="InterPro" id="IPR011333">
    <property type="entry name" value="SKP1/BTB/POZ_sf"/>
</dbReference>
<dbReference type="InterPro" id="IPR000210">
    <property type="entry name" value="BTB/POZ_dom"/>
</dbReference>
<evidence type="ECO:0000256" key="2">
    <source>
        <dbReference type="ARBA" id="ARBA00022723"/>
    </source>
</evidence>
<dbReference type="GO" id="GO:0008270">
    <property type="term" value="F:zinc ion binding"/>
    <property type="evidence" value="ECO:0007669"/>
    <property type="project" value="UniProtKB-KW"/>
</dbReference>
<evidence type="ECO:0000313" key="11">
    <source>
        <dbReference type="EMBL" id="KAL3314173.1"/>
    </source>
</evidence>
<keyword evidence="6" id="KW-0805">Transcription regulation</keyword>
<organism evidence="11 12">
    <name type="scientific">Cichlidogyrus casuarinus</name>
    <dbReference type="NCBI Taxonomy" id="1844966"/>
    <lineage>
        <taxon>Eukaryota</taxon>
        <taxon>Metazoa</taxon>
        <taxon>Spiralia</taxon>
        <taxon>Lophotrochozoa</taxon>
        <taxon>Platyhelminthes</taxon>
        <taxon>Monogenea</taxon>
        <taxon>Monopisthocotylea</taxon>
        <taxon>Dactylogyridea</taxon>
        <taxon>Ancyrocephalidae</taxon>
        <taxon>Cichlidogyrus</taxon>
    </lineage>
</organism>
<dbReference type="Pfam" id="PF00651">
    <property type="entry name" value="BTB"/>
    <property type="match status" value="1"/>
</dbReference>
<keyword evidence="7" id="KW-0238">DNA-binding</keyword>
<keyword evidence="3" id="KW-0677">Repeat</keyword>
<comment type="subcellular location">
    <subcellularLocation>
        <location evidence="1">Nucleus</location>
    </subcellularLocation>
</comment>
<evidence type="ECO:0000259" key="10">
    <source>
        <dbReference type="PROSITE" id="PS50097"/>
    </source>
</evidence>
<evidence type="ECO:0000256" key="6">
    <source>
        <dbReference type="ARBA" id="ARBA00023015"/>
    </source>
</evidence>
<dbReference type="PANTHER" id="PTHR46105">
    <property type="entry name" value="AGAP004733-PA"/>
    <property type="match status" value="1"/>
</dbReference>
<keyword evidence="8" id="KW-0804">Transcription</keyword>
<evidence type="ECO:0000256" key="8">
    <source>
        <dbReference type="ARBA" id="ARBA00023163"/>
    </source>
</evidence>
<keyword evidence="2" id="KW-0479">Metal-binding</keyword>
<keyword evidence="9" id="KW-0539">Nucleus</keyword>
<dbReference type="InterPro" id="IPR050457">
    <property type="entry name" value="ZnFinger_BTB_dom_contain"/>
</dbReference>
<protein>
    <submittedName>
        <fullName evidence="11">Hypermethylated in cancer 2</fullName>
    </submittedName>
</protein>
<gene>
    <name evidence="11" type="primary">HIC2</name>
    <name evidence="11" type="ORF">Ciccas_007207</name>
</gene>
<reference evidence="11 12" key="1">
    <citation type="submission" date="2024-11" db="EMBL/GenBank/DDBJ databases">
        <title>Adaptive evolution of stress response genes in parasites aligns with host niche diversity.</title>
        <authorList>
            <person name="Hahn C."/>
            <person name="Resl P."/>
        </authorList>
    </citation>
    <scope>NUCLEOTIDE SEQUENCE [LARGE SCALE GENOMIC DNA]</scope>
    <source>
        <strain evidence="11">EGGRZ-B1_66</strain>
        <tissue evidence="11">Body</tissue>
    </source>
</reference>
<evidence type="ECO:0000256" key="4">
    <source>
        <dbReference type="ARBA" id="ARBA00022771"/>
    </source>
</evidence>
<dbReference type="EMBL" id="JBJKFK010001075">
    <property type="protein sequence ID" value="KAL3314173.1"/>
    <property type="molecule type" value="Genomic_DNA"/>
</dbReference>
<dbReference type="PANTHER" id="PTHR46105:SF5">
    <property type="entry name" value="ZINC FINGER AND BTB DOMAIN-CONTAINING PROTEIN 44 ISOFORM X1"/>
    <property type="match status" value="1"/>
</dbReference>
<keyword evidence="12" id="KW-1185">Reference proteome</keyword>
<accession>A0ABD2Q473</accession>
<sequence length="73" mass="8274">MQLWQQLVREEYCDVSITIGETAIKAHRNILAAASGYFKKAIALDPNNIPLPIHMDDPTIVRQVIQYIYTGSE</sequence>
<evidence type="ECO:0000313" key="12">
    <source>
        <dbReference type="Proteomes" id="UP001626550"/>
    </source>
</evidence>
<evidence type="ECO:0000256" key="3">
    <source>
        <dbReference type="ARBA" id="ARBA00022737"/>
    </source>
</evidence>
<comment type="caution">
    <text evidence="11">The sequence shown here is derived from an EMBL/GenBank/DDBJ whole genome shotgun (WGS) entry which is preliminary data.</text>
</comment>
<dbReference type="AlphaFoldDB" id="A0ABD2Q473"/>
<proteinExistence type="predicted"/>
<feature type="domain" description="BTB" evidence="10">
    <location>
        <begin position="13"/>
        <end position="73"/>
    </location>
</feature>
<dbReference type="GO" id="GO:0005634">
    <property type="term" value="C:nucleus"/>
    <property type="evidence" value="ECO:0007669"/>
    <property type="project" value="UniProtKB-SubCell"/>
</dbReference>
<dbReference type="GO" id="GO:0003677">
    <property type="term" value="F:DNA binding"/>
    <property type="evidence" value="ECO:0007669"/>
    <property type="project" value="UniProtKB-KW"/>
</dbReference>
<dbReference type="CDD" id="cd18186">
    <property type="entry name" value="BTB_POZ_ZBTB_KLHL-like"/>
    <property type="match status" value="1"/>
</dbReference>
<dbReference type="Proteomes" id="UP001626550">
    <property type="component" value="Unassembled WGS sequence"/>
</dbReference>
<dbReference type="Gene3D" id="3.30.710.10">
    <property type="entry name" value="Potassium Channel Kv1.1, Chain A"/>
    <property type="match status" value="1"/>
</dbReference>
<evidence type="ECO:0000256" key="1">
    <source>
        <dbReference type="ARBA" id="ARBA00004123"/>
    </source>
</evidence>
<keyword evidence="5" id="KW-0862">Zinc</keyword>
<evidence type="ECO:0000256" key="9">
    <source>
        <dbReference type="ARBA" id="ARBA00023242"/>
    </source>
</evidence>
<evidence type="ECO:0000256" key="5">
    <source>
        <dbReference type="ARBA" id="ARBA00022833"/>
    </source>
</evidence>
<dbReference type="PROSITE" id="PS50097">
    <property type="entry name" value="BTB"/>
    <property type="match status" value="1"/>
</dbReference>
<keyword evidence="4" id="KW-0863">Zinc-finger</keyword>